<evidence type="ECO:0000256" key="1">
    <source>
        <dbReference type="SAM" id="SignalP"/>
    </source>
</evidence>
<feature type="chain" id="PRO_5046726695" description="Sulfotransferase" evidence="1">
    <location>
        <begin position="23"/>
        <end position="307"/>
    </location>
</feature>
<keyword evidence="3" id="KW-1185">Reference proteome</keyword>
<accession>A0ABN9YAL1</accession>
<dbReference type="Gene3D" id="3.40.50.300">
    <property type="entry name" value="P-loop containing nucleotide triphosphate hydrolases"/>
    <property type="match status" value="1"/>
</dbReference>
<dbReference type="Proteomes" id="UP001189429">
    <property type="component" value="Unassembled WGS sequence"/>
</dbReference>
<proteinExistence type="predicted"/>
<reference evidence="2" key="1">
    <citation type="submission" date="2023-10" db="EMBL/GenBank/DDBJ databases">
        <authorList>
            <person name="Chen Y."/>
            <person name="Shah S."/>
            <person name="Dougan E. K."/>
            <person name="Thang M."/>
            <person name="Chan C."/>
        </authorList>
    </citation>
    <scope>NUCLEOTIDE SEQUENCE [LARGE SCALE GENOMIC DNA]</scope>
</reference>
<feature type="signal peptide" evidence="1">
    <location>
        <begin position="1"/>
        <end position="22"/>
    </location>
</feature>
<evidence type="ECO:0000313" key="2">
    <source>
        <dbReference type="EMBL" id="CAK0907730.1"/>
    </source>
</evidence>
<dbReference type="InterPro" id="IPR027417">
    <property type="entry name" value="P-loop_NTPase"/>
</dbReference>
<dbReference type="EMBL" id="CAUYUJ010021910">
    <property type="protein sequence ID" value="CAK0907730.1"/>
    <property type="molecule type" value="Genomic_DNA"/>
</dbReference>
<protein>
    <recommendedName>
        <fullName evidence="4">Sulfotransferase</fullName>
    </recommendedName>
</protein>
<evidence type="ECO:0000313" key="3">
    <source>
        <dbReference type="Proteomes" id="UP001189429"/>
    </source>
</evidence>
<name>A0ABN9YAL1_9DINO</name>
<gene>
    <name evidence="2" type="ORF">PCOR1329_LOCUS82653</name>
</gene>
<sequence>MVFARAIACLICALSGSSVVSALHVVSNAEDGMGIYEFSDPQDKMEPYSECDDIESGGPDWDDESLNVEDWRRIVSECRQRQHNESLRHYKELVQFVHVGKCAGSSIGMAIYKQTPYHEIHIRQVDNCRADKQRTWIVSVRDPLARVVSAFNWRNPLNGDSPHGQAGFQQDKQEQEFYRCFRKVNDFAESLQDQSDCGSIARRALEKPIMSEHVGKGFRYYFEHDLECVLAQEVYLIRSETISHDLKDVFGRLGWAAPAEIPHDKGQYPFQHETYLSDKGKHFLQSALKDDYEVVRALEHAAKNGRR</sequence>
<comment type="caution">
    <text evidence="2">The sequence shown here is derived from an EMBL/GenBank/DDBJ whole genome shotgun (WGS) entry which is preliminary data.</text>
</comment>
<keyword evidence="1" id="KW-0732">Signal</keyword>
<organism evidence="2 3">
    <name type="scientific">Prorocentrum cordatum</name>
    <dbReference type="NCBI Taxonomy" id="2364126"/>
    <lineage>
        <taxon>Eukaryota</taxon>
        <taxon>Sar</taxon>
        <taxon>Alveolata</taxon>
        <taxon>Dinophyceae</taxon>
        <taxon>Prorocentrales</taxon>
        <taxon>Prorocentraceae</taxon>
        <taxon>Prorocentrum</taxon>
    </lineage>
</organism>
<evidence type="ECO:0008006" key="4">
    <source>
        <dbReference type="Google" id="ProtNLM"/>
    </source>
</evidence>